<dbReference type="EMBL" id="AP024484">
    <property type="protein sequence ID" value="BCS84149.1"/>
    <property type="molecule type" value="Genomic_DNA"/>
</dbReference>
<evidence type="ECO:0000256" key="1">
    <source>
        <dbReference type="SAM" id="Phobius"/>
    </source>
</evidence>
<dbReference type="SUPFAM" id="SSF53448">
    <property type="entry name" value="Nucleotide-diphospho-sugar transferases"/>
    <property type="match status" value="1"/>
</dbReference>
<feature type="transmembrane region" description="Helical" evidence="1">
    <location>
        <begin position="316"/>
        <end position="336"/>
    </location>
</feature>
<sequence>MIIDQLTIILGIIVILLAIVASLASPFLHRIKIYESENNENDINDNPIPVSIIIPTHDDSTDLQRNLPAFLNQDYKGDFKIIVIADRNDRETEDLMNRLIPENKNLYATYLPESSRYMSRKKLAITIGVKAAKTDWIIVTDPCCKPLDEKWLSSFTENMKPGTDFVMGYTSLDNNTRKFWRFEHALIANNRLYSAQKGKAWATNCQNIAFHKQQFMNEEGFRGNLQLLRGEYDFLVNKYAKDMNTTVDARRSSWLYEDEPTRKTWHNKSIYFRASRSLLMGHKGNRIYMFFCNMMLHLSLIVSLTAIVYSVIQQNWILTGASGLSLLLLIITRTIFANRAIKQLDEDIPAGIMFFSELKLAWNNIRYKISYIHADKNDFTSHKL</sequence>
<dbReference type="InterPro" id="IPR001173">
    <property type="entry name" value="Glyco_trans_2-like"/>
</dbReference>
<evidence type="ECO:0000313" key="4">
    <source>
        <dbReference type="Proteomes" id="UP001319045"/>
    </source>
</evidence>
<evidence type="ECO:0000259" key="2">
    <source>
        <dbReference type="Pfam" id="PF00535"/>
    </source>
</evidence>
<keyword evidence="1" id="KW-0472">Membrane</keyword>
<evidence type="ECO:0000313" key="3">
    <source>
        <dbReference type="EMBL" id="BCS84149.1"/>
    </source>
</evidence>
<dbReference type="InterPro" id="IPR050834">
    <property type="entry name" value="Glycosyltransf_2"/>
</dbReference>
<feature type="transmembrane region" description="Helical" evidence="1">
    <location>
        <begin position="6"/>
        <end position="28"/>
    </location>
</feature>
<dbReference type="Gene3D" id="3.90.550.10">
    <property type="entry name" value="Spore Coat Polysaccharide Biosynthesis Protein SpsA, Chain A"/>
    <property type="match status" value="1"/>
</dbReference>
<dbReference type="PANTHER" id="PTHR43685">
    <property type="entry name" value="GLYCOSYLTRANSFERASE"/>
    <property type="match status" value="1"/>
</dbReference>
<name>A0ABM7NUQ7_9BACT</name>
<accession>A0ABM7NUQ7</accession>
<protein>
    <recommendedName>
        <fullName evidence="2">Glycosyltransferase 2-like domain-containing protein</fullName>
    </recommendedName>
</protein>
<dbReference type="Pfam" id="PF00535">
    <property type="entry name" value="Glycos_transf_2"/>
    <property type="match status" value="1"/>
</dbReference>
<dbReference type="InterPro" id="IPR029044">
    <property type="entry name" value="Nucleotide-diphossugar_trans"/>
</dbReference>
<proteinExistence type="predicted"/>
<feature type="transmembrane region" description="Helical" evidence="1">
    <location>
        <begin position="287"/>
        <end position="310"/>
    </location>
</feature>
<organism evidence="3 4">
    <name type="scientific">Prevotella herbatica</name>
    <dbReference type="NCBI Taxonomy" id="2801997"/>
    <lineage>
        <taxon>Bacteria</taxon>
        <taxon>Pseudomonadati</taxon>
        <taxon>Bacteroidota</taxon>
        <taxon>Bacteroidia</taxon>
        <taxon>Bacteroidales</taxon>
        <taxon>Prevotellaceae</taxon>
        <taxon>Prevotella</taxon>
    </lineage>
</organism>
<dbReference type="PANTHER" id="PTHR43685:SF2">
    <property type="entry name" value="GLYCOSYLTRANSFERASE 2-LIKE DOMAIN-CONTAINING PROTEIN"/>
    <property type="match status" value="1"/>
</dbReference>
<reference evidence="3 4" key="1">
    <citation type="journal article" date="2022" name="Int. J. Syst. Evol. Microbiol.">
        <title>Prevotella herbatica sp. nov., a plant polysaccharide-decomposing anaerobic bacterium isolated from a methanogenic reactor.</title>
        <authorList>
            <person name="Uek A."/>
            <person name="Tonouchi A."/>
            <person name="Kaku N."/>
            <person name="Ueki K."/>
        </authorList>
    </citation>
    <scope>NUCLEOTIDE SEQUENCE [LARGE SCALE GENOMIC DNA]</scope>
    <source>
        <strain evidence="3 4">WR041</strain>
    </source>
</reference>
<keyword evidence="4" id="KW-1185">Reference proteome</keyword>
<keyword evidence="1" id="KW-1133">Transmembrane helix</keyword>
<gene>
    <name evidence="3" type="ORF">prwr041_00420</name>
</gene>
<keyword evidence="1" id="KW-0812">Transmembrane</keyword>
<feature type="domain" description="Glycosyltransferase 2-like" evidence="2">
    <location>
        <begin position="51"/>
        <end position="205"/>
    </location>
</feature>
<dbReference type="Proteomes" id="UP001319045">
    <property type="component" value="Chromosome"/>
</dbReference>
<dbReference type="RefSeq" id="WP_207154351.1">
    <property type="nucleotide sequence ID" value="NZ_AP024484.1"/>
</dbReference>